<evidence type="ECO:0000256" key="10">
    <source>
        <dbReference type="ARBA" id="ARBA00023163"/>
    </source>
</evidence>
<keyword evidence="11" id="KW-0963">Cytoplasm</keyword>
<evidence type="ECO:0000256" key="5">
    <source>
        <dbReference type="ARBA" id="ARBA00023004"/>
    </source>
</evidence>
<proteinExistence type="inferred from homology"/>
<dbReference type="InterPro" id="IPR003482">
    <property type="entry name" value="Whib"/>
</dbReference>
<dbReference type="Pfam" id="PF02467">
    <property type="entry name" value="Whib"/>
    <property type="match status" value="1"/>
</dbReference>
<evidence type="ECO:0000313" key="14">
    <source>
        <dbReference type="Proteomes" id="UP001596222"/>
    </source>
</evidence>
<accession>A0ABV9ZS50</accession>
<evidence type="ECO:0000256" key="9">
    <source>
        <dbReference type="ARBA" id="ARBA00023157"/>
    </source>
</evidence>
<feature type="binding site" evidence="11">
    <location>
        <position position="38"/>
    </location>
    <ligand>
        <name>[4Fe-4S] cluster</name>
        <dbReference type="ChEBI" id="CHEBI:49883"/>
    </ligand>
</feature>
<organism evidence="13 14">
    <name type="scientific">Streptomyces aureoversilis</name>
    <dbReference type="NCBI Taxonomy" id="67277"/>
    <lineage>
        <taxon>Bacteria</taxon>
        <taxon>Bacillati</taxon>
        <taxon>Actinomycetota</taxon>
        <taxon>Actinomycetes</taxon>
        <taxon>Kitasatosporales</taxon>
        <taxon>Streptomycetaceae</taxon>
        <taxon>Streptomyces</taxon>
    </lineage>
</organism>
<keyword evidence="8 11" id="KW-0238">DNA-binding</keyword>
<comment type="PTM">
    <text evidence="11">The Fe-S cluster can be nitrosylated by nitric oxide (NO).</text>
</comment>
<name>A0ABV9ZS50_9ACTN</name>
<evidence type="ECO:0000259" key="12">
    <source>
        <dbReference type="PROSITE" id="PS51674"/>
    </source>
</evidence>
<evidence type="ECO:0000256" key="6">
    <source>
        <dbReference type="ARBA" id="ARBA00023014"/>
    </source>
</evidence>
<sequence length="165" mass="18863">MNSWRNQAACGGIVNDTFFGDPTAAKRFCRQCPVRPECLDWALKTGEWHGVWGGLDEDERRDLALRRRGRPRVPDGMSPLLQQLFYDRTTEILGGHLRWNGPLADGRRPQLRHENRNLSVYRIAFRIGHGREPQGSVTSRCGYDRCVAPQHMEDRVIRSAVRPAA</sequence>
<dbReference type="PANTHER" id="PTHR38839">
    <property type="entry name" value="TRANSCRIPTIONAL REGULATOR WHID-RELATED"/>
    <property type="match status" value="1"/>
</dbReference>
<keyword evidence="3 11" id="KW-0004">4Fe-4S</keyword>
<evidence type="ECO:0000256" key="11">
    <source>
        <dbReference type="HAMAP-Rule" id="MF_01479"/>
    </source>
</evidence>
<dbReference type="HAMAP" id="MF_01479">
    <property type="entry name" value="WhiB"/>
    <property type="match status" value="1"/>
</dbReference>
<comment type="function">
    <text evidence="11">Acts as a transcriptional regulator. Probably redox-responsive. The apo- but not holo-form probably binds DNA.</text>
</comment>
<evidence type="ECO:0000256" key="3">
    <source>
        <dbReference type="ARBA" id="ARBA00022485"/>
    </source>
</evidence>
<feature type="domain" description="4Fe-4S Wbl-type" evidence="12">
    <location>
        <begin position="9"/>
        <end position="62"/>
    </location>
</feature>
<evidence type="ECO:0000256" key="8">
    <source>
        <dbReference type="ARBA" id="ARBA00023125"/>
    </source>
</evidence>
<keyword evidence="6 11" id="KW-0411">Iron-sulfur</keyword>
<protein>
    <recommendedName>
        <fullName evidence="11">Transcriptional regulator WhiB</fullName>
    </recommendedName>
</protein>
<evidence type="ECO:0000256" key="4">
    <source>
        <dbReference type="ARBA" id="ARBA00022723"/>
    </source>
</evidence>
<dbReference type="Proteomes" id="UP001596222">
    <property type="component" value="Unassembled WGS sequence"/>
</dbReference>
<dbReference type="EMBL" id="JBHSKJ010000003">
    <property type="protein sequence ID" value="MFC5144243.1"/>
    <property type="molecule type" value="Genomic_DNA"/>
</dbReference>
<dbReference type="PROSITE" id="PS51674">
    <property type="entry name" value="4FE4S_WBL"/>
    <property type="match status" value="1"/>
</dbReference>
<comment type="subcellular location">
    <subcellularLocation>
        <location evidence="1 11">Cytoplasm</location>
    </subcellularLocation>
</comment>
<comment type="PTM">
    <text evidence="11">Upon Fe-S cluster removal intramolecular disulfide bonds are formed.</text>
</comment>
<comment type="cofactor">
    <cofactor evidence="11">
        <name>[4Fe-4S] cluster</name>
        <dbReference type="ChEBI" id="CHEBI:49883"/>
    </cofactor>
    <text evidence="11">Binds 1 [4Fe-4S] cluster per subunit. Following nitrosylation of the [4Fe-4S] cluster binds 1 [4Fe-8(NO)] cluster per subunit.</text>
</comment>
<dbReference type="RefSeq" id="WP_382037944.1">
    <property type="nucleotide sequence ID" value="NZ_JBHSKJ010000003.1"/>
</dbReference>
<keyword evidence="4 11" id="KW-0479">Metal-binding</keyword>
<gene>
    <name evidence="11" type="primary">whiB</name>
    <name evidence="13" type="ORF">ACFPP6_06025</name>
</gene>
<evidence type="ECO:0000256" key="2">
    <source>
        <dbReference type="ARBA" id="ARBA00006597"/>
    </source>
</evidence>
<feature type="binding site" evidence="11">
    <location>
        <position position="10"/>
    </location>
    <ligand>
        <name>[4Fe-4S] cluster</name>
        <dbReference type="ChEBI" id="CHEBI:49883"/>
    </ligand>
</feature>
<keyword evidence="10 11" id="KW-0804">Transcription</keyword>
<feature type="binding site" evidence="11">
    <location>
        <position position="29"/>
    </location>
    <ligand>
        <name>[4Fe-4S] cluster</name>
        <dbReference type="ChEBI" id="CHEBI:49883"/>
    </ligand>
</feature>
<keyword evidence="7 11" id="KW-0805">Transcription regulation</keyword>
<dbReference type="InterPro" id="IPR034768">
    <property type="entry name" value="4FE4S_WBL"/>
</dbReference>
<keyword evidence="5 11" id="KW-0408">Iron</keyword>
<comment type="caution">
    <text evidence="13">The sequence shown here is derived from an EMBL/GenBank/DDBJ whole genome shotgun (WGS) entry which is preliminary data.</text>
</comment>
<keyword evidence="9 11" id="KW-1015">Disulfide bond</keyword>
<feature type="binding site" evidence="11">
    <location>
        <position position="32"/>
    </location>
    <ligand>
        <name>[4Fe-4S] cluster</name>
        <dbReference type="ChEBI" id="CHEBI:49883"/>
    </ligand>
</feature>
<evidence type="ECO:0000256" key="7">
    <source>
        <dbReference type="ARBA" id="ARBA00023015"/>
    </source>
</evidence>
<comment type="similarity">
    <text evidence="2 11">Belongs to the WhiB family.</text>
</comment>
<evidence type="ECO:0000256" key="1">
    <source>
        <dbReference type="ARBA" id="ARBA00004496"/>
    </source>
</evidence>
<keyword evidence="14" id="KW-1185">Reference proteome</keyword>
<reference evidence="14" key="1">
    <citation type="journal article" date="2019" name="Int. J. Syst. Evol. Microbiol.">
        <title>The Global Catalogue of Microorganisms (GCM) 10K type strain sequencing project: providing services to taxonomists for standard genome sequencing and annotation.</title>
        <authorList>
            <consortium name="The Broad Institute Genomics Platform"/>
            <consortium name="The Broad Institute Genome Sequencing Center for Infectious Disease"/>
            <person name="Wu L."/>
            <person name="Ma J."/>
        </authorList>
    </citation>
    <scope>NUCLEOTIDE SEQUENCE [LARGE SCALE GENOMIC DNA]</scope>
    <source>
        <strain evidence="14">CGMCC 4.1641</strain>
    </source>
</reference>
<evidence type="ECO:0000313" key="13">
    <source>
        <dbReference type="EMBL" id="MFC5144243.1"/>
    </source>
</evidence>